<keyword evidence="2" id="KW-0732">Signal</keyword>
<sequence>MFRPLLLTLVLSALSGPALAGPPSSLVNASFIDGAEIVTNTPALAQFAASLRQVAANVNGQCKQSEYVVWPSRDGLETQFRQGLESLNYRFGVLTTDNENGYVMAFQAKGAQTTLVGLWVDVDGTTVLGWCSLAALAANTGATSTTPATWPAFGTFQVGDTVQFYTSIGWKQGIIKEVGPGPGQPAGDRWHAVKKYLITRTDINSDGWEEWGSVAHLKSAPYWTGFFVGDWKLGEMMAVNTSVSGSTETTTFSYMTASDALRVNADGTYEWRSSFAATVKGRWTPAPDGPGIVVKDSKGRTWTLRNETNETTERIRKLESARLYPSDRSEMSQVATRPLKR</sequence>
<feature type="signal peptide" evidence="2">
    <location>
        <begin position="1"/>
        <end position="20"/>
    </location>
</feature>
<proteinExistence type="predicted"/>
<name>A0A418V4N7_9DEIO</name>
<dbReference type="AlphaFoldDB" id="A0A418V4N7"/>
<feature type="chain" id="PRO_5019536921" evidence="2">
    <location>
        <begin position="21"/>
        <end position="341"/>
    </location>
</feature>
<evidence type="ECO:0000313" key="3">
    <source>
        <dbReference type="EMBL" id="RJF71059.1"/>
    </source>
</evidence>
<feature type="compositionally biased region" description="Basic and acidic residues" evidence="1">
    <location>
        <begin position="316"/>
        <end position="330"/>
    </location>
</feature>
<protein>
    <submittedName>
        <fullName evidence="3">Uncharacterized protein</fullName>
    </submittedName>
</protein>
<organism evidence="3 4">
    <name type="scientific">Deinococcus cavernae</name>
    <dbReference type="NCBI Taxonomy" id="2320857"/>
    <lineage>
        <taxon>Bacteria</taxon>
        <taxon>Thermotogati</taxon>
        <taxon>Deinococcota</taxon>
        <taxon>Deinococci</taxon>
        <taxon>Deinococcales</taxon>
        <taxon>Deinococcaceae</taxon>
        <taxon>Deinococcus</taxon>
    </lineage>
</organism>
<keyword evidence="4" id="KW-1185">Reference proteome</keyword>
<dbReference type="RefSeq" id="WP_119761795.1">
    <property type="nucleotide sequence ID" value="NZ_QYUJ01000014.1"/>
</dbReference>
<accession>A0A418V4N7</accession>
<dbReference type="OrthoDB" id="60706at2"/>
<dbReference type="Proteomes" id="UP000286287">
    <property type="component" value="Unassembled WGS sequence"/>
</dbReference>
<evidence type="ECO:0000256" key="1">
    <source>
        <dbReference type="SAM" id="MobiDB-lite"/>
    </source>
</evidence>
<gene>
    <name evidence="3" type="ORF">D3875_05145</name>
</gene>
<comment type="caution">
    <text evidence="3">The sequence shown here is derived from an EMBL/GenBank/DDBJ whole genome shotgun (WGS) entry which is preliminary data.</text>
</comment>
<evidence type="ECO:0000256" key="2">
    <source>
        <dbReference type="SAM" id="SignalP"/>
    </source>
</evidence>
<dbReference type="EMBL" id="QYUJ01000014">
    <property type="protein sequence ID" value="RJF71059.1"/>
    <property type="molecule type" value="Genomic_DNA"/>
</dbReference>
<feature type="region of interest" description="Disordered" evidence="1">
    <location>
        <begin position="316"/>
        <end position="341"/>
    </location>
</feature>
<reference evidence="3 4" key="1">
    <citation type="submission" date="2018-09" db="EMBL/GenBank/DDBJ databases">
        <authorList>
            <person name="Zhu H."/>
        </authorList>
    </citation>
    <scope>NUCLEOTIDE SEQUENCE [LARGE SCALE GENOMIC DNA]</scope>
    <source>
        <strain evidence="3 4">K2S05-167</strain>
    </source>
</reference>
<evidence type="ECO:0000313" key="4">
    <source>
        <dbReference type="Proteomes" id="UP000286287"/>
    </source>
</evidence>